<gene>
    <name evidence="2" type="ORF">BDV40DRAFT_258347</name>
</gene>
<keyword evidence="1" id="KW-0472">Membrane</keyword>
<dbReference type="AlphaFoldDB" id="A0A5N6V2S5"/>
<reference evidence="2 3" key="1">
    <citation type="submission" date="2019-04" db="EMBL/GenBank/DDBJ databases">
        <title>Friends and foes A comparative genomics study of 23 Aspergillus species from section Flavi.</title>
        <authorList>
            <consortium name="DOE Joint Genome Institute"/>
            <person name="Kjaerbolling I."/>
            <person name="Vesth T."/>
            <person name="Frisvad J.C."/>
            <person name="Nybo J.L."/>
            <person name="Theobald S."/>
            <person name="Kildgaard S."/>
            <person name="Isbrandt T."/>
            <person name="Kuo A."/>
            <person name="Sato A."/>
            <person name="Lyhne E.K."/>
            <person name="Kogle M.E."/>
            <person name="Wiebenga A."/>
            <person name="Kun R.S."/>
            <person name="Lubbers R.J."/>
            <person name="Makela M.R."/>
            <person name="Barry K."/>
            <person name="Chovatia M."/>
            <person name="Clum A."/>
            <person name="Daum C."/>
            <person name="Haridas S."/>
            <person name="He G."/>
            <person name="LaButti K."/>
            <person name="Lipzen A."/>
            <person name="Mondo S."/>
            <person name="Riley R."/>
            <person name="Salamov A."/>
            <person name="Simmons B.A."/>
            <person name="Magnuson J.K."/>
            <person name="Henrissat B."/>
            <person name="Mortensen U.H."/>
            <person name="Larsen T.O."/>
            <person name="Devries R.P."/>
            <person name="Grigoriev I.V."/>
            <person name="Machida M."/>
            <person name="Baker S.E."/>
            <person name="Andersen M.R."/>
        </authorList>
    </citation>
    <scope>NUCLEOTIDE SEQUENCE [LARGE SCALE GENOMIC DNA]</scope>
    <source>
        <strain evidence="2 3">CBS 117626</strain>
    </source>
</reference>
<proteinExistence type="predicted"/>
<accession>A0A5N6V2S5</accession>
<dbReference type="Proteomes" id="UP000326950">
    <property type="component" value="Unassembled WGS sequence"/>
</dbReference>
<keyword evidence="3" id="KW-1185">Reference proteome</keyword>
<evidence type="ECO:0000256" key="1">
    <source>
        <dbReference type="SAM" id="Phobius"/>
    </source>
</evidence>
<keyword evidence="1" id="KW-0812">Transmembrane</keyword>
<name>A0A5N6V2S5_ASPTM</name>
<dbReference type="EMBL" id="ML738601">
    <property type="protein sequence ID" value="KAE8165246.1"/>
    <property type="molecule type" value="Genomic_DNA"/>
</dbReference>
<evidence type="ECO:0000313" key="3">
    <source>
        <dbReference type="Proteomes" id="UP000326950"/>
    </source>
</evidence>
<organism evidence="2 3">
    <name type="scientific">Aspergillus tamarii</name>
    <dbReference type="NCBI Taxonomy" id="41984"/>
    <lineage>
        <taxon>Eukaryota</taxon>
        <taxon>Fungi</taxon>
        <taxon>Dikarya</taxon>
        <taxon>Ascomycota</taxon>
        <taxon>Pezizomycotina</taxon>
        <taxon>Eurotiomycetes</taxon>
        <taxon>Eurotiomycetidae</taxon>
        <taxon>Eurotiales</taxon>
        <taxon>Aspergillaceae</taxon>
        <taxon>Aspergillus</taxon>
        <taxon>Aspergillus subgen. Circumdati</taxon>
    </lineage>
</organism>
<protein>
    <submittedName>
        <fullName evidence="2">Uncharacterized protein</fullName>
    </submittedName>
</protein>
<evidence type="ECO:0000313" key="2">
    <source>
        <dbReference type="EMBL" id="KAE8165246.1"/>
    </source>
</evidence>
<feature type="transmembrane region" description="Helical" evidence="1">
    <location>
        <begin position="32"/>
        <end position="50"/>
    </location>
</feature>
<keyword evidence="1" id="KW-1133">Transmembrane helix</keyword>
<sequence>MTSGPSAAAMNLVRGLLGELSFLHLDYPLPPWLSWVLCVPVCVDSFFLFFY</sequence>